<feature type="region of interest" description="Alpha C-terminal domain (alpha-CTD)" evidence="11">
    <location>
        <begin position="262"/>
        <end position="341"/>
    </location>
</feature>
<dbReference type="FunFam" id="2.170.120.12:FF:000001">
    <property type="entry name" value="DNA-directed RNA polymerase subunit alpha"/>
    <property type="match status" value="1"/>
</dbReference>
<comment type="subunit">
    <text evidence="11">Homodimer. The RNAP catalytic core consists of 2 alpha, 1 beta, 1 beta' and 1 omega subunit. When a sigma factor is associated with the core the holoenzyme is formed, which can initiate transcription.</text>
</comment>
<comment type="function">
    <text evidence="11">DNA-dependent RNA polymerase catalyzes the transcription of DNA into RNA using the four ribonucleoside triphosphates as substrates.</text>
</comment>
<dbReference type="Pfam" id="PF03118">
    <property type="entry name" value="RNA_pol_A_CTD"/>
    <property type="match status" value="1"/>
</dbReference>
<sequence>MIVKIKDFQIPKKLEVDDTSLTHTYGKFIAEPFERGFGATIGNSIRRVLLSLITGAAVTSLKIDGVLHEFSTIPSVKEDVTDIILNIKSLRIKLYTDKPKTIYIQKKGPGAALGSDIIHDADVEILTPDLVIATLEKEAKLDIEMTVKLGRGYVIAEHNKEDGLPIGVIPVDSIFSPVQRVNFRVENARVGRRTDFDRLILEVWTDGSMPPEEAVSNAAIILKDHLNIFITSEEVNDDDDDEPFEIASSENSVVSDKSQEEINKNLTKNVEELELSVRSANCLKNAKIFTIADLVQRSETEMLETKNFGRKSLNEIKALLNGMGLNFGMKIDSLDKDNERQ</sequence>
<dbReference type="SMART" id="SM00662">
    <property type="entry name" value="RPOLD"/>
    <property type="match status" value="1"/>
</dbReference>
<dbReference type="Gene3D" id="1.10.150.20">
    <property type="entry name" value="5' to 3' exonuclease, C-terminal subdomain"/>
    <property type="match status" value="1"/>
</dbReference>
<dbReference type="FunFam" id="1.10.150.20:FF:000001">
    <property type="entry name" value="DNA-directed RNA polymerase subunit alpha"/>
    <property type="match status" value="1"/>
</dbReference>
<dbReference type="InterPro" id="IPR011263">
    <property type="entry name" value="DNA-dir_RNA_pol_RpoA/D/Rpb3"/>
</dbReference>
<name>A0A0H4T8W8_9BACT</name>
<keyword evidence="5 11" id="KW-0808">Transferase</keyword>
<reference evidence="13" key="1">
    <citation type="journal article" date="2015" name="ISME J.">
        <title>Aquifer environment selects for microbial species cohorts in sediment and groundwater.</title>
        <authorList>
            <person name="Hug L.A."/>
            <person name="Thomas B.C."/>
            <person name="Brown C.T."/>
            <person name="Frischkorn K.R."/>
            <person name="Williams K.H."/>
            <person name="Tringe S.G."/>
            <person name="Banfield J.F."/>
        </authorList>
    </citation>
    <scope>NUCLEOTIDE SEQUENCE</scope>
</reference>
<feature type="domain" description="DNA-directed RNA polymerase RpoA/D/Rpb3-type" evidence="12">
    <location>
        <begin position="25"/>
        <end position="232"/>
    </location>
</feature>
<evidence type="ECO:0000256" key="11">
    <source>
        <dbReference type="HAMAP-Rule" id="MF_00059"/>
    </source>
</evidence>
<dbReference type="NCBIfam" id="TIGR02027">
    <property type="entry name" value="rpoA"/>
    <property type="match status" value="1"/>
</dbReference>
<dbReference type="InterPro" id="IPR011262">
    <property type="entry name" value="DNA-dir_RNA_pol_insert"/>
</dbReference>
<evidence type="ECO:0000259" key="12">
    <source>
        <dbReference type="SMART" id="SM00662"/>
    </source>
</evidence>
<proteinExistence type="inferred from homology"/>
<comment type="similarity">
    <text evidence="1 11">Belongs to the RNA polymerase alpha chain family.</text>
</comment>
<dbReference type="EC" id="2.7.7.6" evidence="2 11"/>
<dbReference type="GO" id="GO:0005737">
    <property type="term" value="C:cytoplasm"/>
    <property type="evidence" value="ECO:0007669"/>
    <property type="project" value="UniProtKB-ARBA"/>
</dbReference>
<evidence type="ECO:0000256" key="2">
    <source>
        <dbReference type="ARBA" id="ARBA00012418"/>
    </source>
</evidence>
<evidence type="ECO:0000256" key="3">
    <source>
        <dbReference type="ARBA" id="ARBA00015972"/>
    </source>
</evidence>
<dbReference type="Gene3D" id="3.30.1360.10">
    <property type="entry name" value="RNA polymerase, RBP11-like subunit"/>
    <property type="match status" value="1"/>
</dbReference>
<dbReference type="InterPro" id="IPR036643">
    <property type="entry name" value="RNApol_insert_sf"/>
</dbReference>
<dbReference type="GO" id="GO:0046983">
    <property type="term" value="F:protein dimerization activity"/>
    <property type="evidence" value="ECO:0007669"/>
    <property type="project" value="InterPro"/>
</dbReference>
<dbReference type="InterPro" id="IPR036603">
    <property type="entry name" value="RBP11-like"/>
</dbReference>
<accession>A0A0H4T8W8</accession>
<dbReference type="NCBIfam" id="NF003513">
    <property type="entry name" value="PRK05182.1-2"/>
    <property type="match status" value="1"/>
</dbReference>
<dbReference type="EMBL" id="KT007035">
    <property type="protein sequence ID" value="AKQ04323.1"/>
    <property type="molecule type" value="Genomic_DNA"/>
</dbReference>
<dbReference type="CDD" id="cd06928">
    <property type="entry name" value="RNAP_alpha_NTD"/>
    <property type="match status" value="1"/>
</dbReference>
<comment type="catalytic activity">
    <reaction evidence="10 11">
        <text>RNA(n) + a ribonucleoside 5'-triphosphate = RNA(n+1) + diphosphate</text>
        <dbReference type="Rhea" id="RHEA:21248"/>
        <dbReference type="Rhea" id="RHEA-COMP:14527"/>
        <dbReference type="Rhea" id="RHEA-COMP:17342"/>
        <dbReference type="ChEBI" id="CHEBI:33019"/>
        <dbReference type="ChEBI" id="CHEBI:61557"/>
        <dbReference type="ChEBI" id="CHEBI:140395"/>
        <dbReference type="EC" id="2.7.7.6"/>
    </reaction>
</comment>
<evidence type="ECO:0000256" key="6">
    <source>
        <dbReference type="ARBA" id="ARBA00022695"/>
    </source>
</evidence>
<protein>
    <recommendedName>
        <fullName evidence="3 11">DNA-directed RNA polymerase subunit alpha</fullName>
        <shortName evidence="11">RNAP subunit alpha</shortName>
        <ecNumber evidence="2 11">2.7.7.6</ecNumber>
    </recommendedName>
    <alternativeName>
        <fullName evidence="9 11">RNA polymerase subunit alpha</fullName>
    </alternativeName>
    <alternativeName>
        <fullName evidence="8 11">Transcriptase subunit alpha</fullName>
    </alternativeName>
</protein>
<organism evidence="13">
    <name type="scientific">uncultured Nitrospirae bacterium Rifle_16ft_4_minimus_4901</name>
    <dbReference type="NCBI Taxonomy" id="1665132"/>
    <lineage>
        <taxon>Bacteria</taxon>
        <taxon>Pseudomonadati</taxon>
        <taxon>Nitrospirota</taxon>
        <taxon>environmental samples</taxon>
    </lineage>
</organism>
<gene>
    <name evidence="11 13" type="primary">rpoA</name>
</gene>
<dbReference type="GO" id="GO:0003899">
    <property type="term" value="F:DNA-directed RNA polymerase activity"/>
    <property type="evidence" value="ECO:0007669"/>
    <property type="project" value="UniProtKB-UniRule"/>
</dbReference>
<dbReference type="AlphaFoldDB" id="A0A0H4T8W8"/>
<evidence type="ECO:0000256" key="1">
    <source>
        <dbReference type="ARBA" id="ARBA00007123"/>
    </source>
</evidence>
<dbReference type="InterPro" id="IPR011773">
    <property type="entry name" value="DNA-dir_RpoA"/>
</dbReference>
<dbReference type="NCBIfam" id="NF003519">
    <property type="entry name" value="PRK05182.2-5"/>
    <property type="match status" value="1"/>
</dbReference>
<evidence type="ECO:0000256" key="5">
    <source>
        <dbReference type="ARBA" id="ARBA00022679"/>
    </source>
</evidence>
<comment type="domain">
    <text evidence="11">The N-terminal domain is essential for RNAP assembly and basal transcription, whereas the C-terminal domain is involved in interaction with transcriptional regulators and with upstream promoter elements.</text>
</comment>
<dbReference type="InterPro" id="IPR011260">
    <property type="entry name" value="RNAP_asu_C"/>
</dbReference>
<keyword evidence="6 11" id="KW-0548">Nucleotidyltransferase</keyword>
<evidence type="ECO:0000256" key="10">
    <source>
        <dbReference type="ARBA" id="ARBA00048552"/>
    </source>
</evidence>
<evidence type="ECO:0000313" key="13">
    <source>
        <dbReference type="EMBL" id="AKQ04323.1"/>
    </source>
</evidence>
<keyword evidence="4 11" id="KW-0240">DNA-directed RNA polymerase</keyword>
<evidence type="ECO:0000256" key="4">
    <source>
        <dbReference type="ARBA" id="ARBA00022478"/>
    </source>
</evidence>
<dbReference type="GO" id="GO:0003677">
    <property type="term" value="F:DNA binding"/>
    <property type="evidence" value="ECO:0007669"/>
    <property type="project" value="UniProtKB-UniRule"/>
</dbReference>
<dbReference type="GO" id="GO:0006351">
    <property type="term" value="P:DNA-templated transcription"/>
    <property type="evidence" value="ECO:0007669"/>
    <property type="project" value="UniProtKB-UniRule"/>
</dbReference>
<keyword evidence="7 11" id="KW-0804">Transcription</keyword>
<evidence type="ECO:0000256" key="7">
    <source>
        <dbReference type="ARBA" id="ARBA00023163"/>
    </source>
</evidence>
<dbReference type="Pfam" id="PF01193">
    <property type="entry name" value="RNA_pol_L"/>
    <property type="match status" value="1"/>
</dbReference>
<dbReference type="SUPFAM" id="SSF56553">
    <property type="entry name" value="Insert subdomain of RNA polymerase alpha subunit"/>
    <property type="match status" value="1"/>
</dbReference>
<dbReference type="Gene3D" id="2.170.120.12">
    <property type="entry name" value="DNA-directed RNA polymerase, insert domain"/>
    <property type="match status" value="1"/>
</dbReference>
<dbReference type="SUPFAM" id="SSF55257">
    <property type="entry name" value="RBP11-like subunits of RNA polymerase"/>
    <property type="match status" value="1"/>
</dbReference>
<dbReference type="HAMAP" id="MF_00059">
    <property type="entry name" value="RNApol_bact_RpoA"/>
    <property type="match status" value="1"/>
</dbReference>
<dbReference type="GO" id="GO:0000428">
    <property type="term" value="C:DNA-directed RNA polymerase complex"/>
    <property type="evidence" value="ECO:0007669"/>
    <property type="project" value="UniProtKB-KW"/>
</dbReference>
<feature type="region of interest" description="Alpha N-terminal domain (alpha-NTD)" evidence="11">
    <location>
        <begin position="1"/>
        <end position="238"/>
    </location>
</feature>
<dbReference type="SUPFAM" id="SSF47789">
    <property type="entry name" value="C-terminal domain of RNA polymerase alpha subunit"/>
    <property type="match status" value="1"/>
</dbReference>
<evidence type="ECO:0000256" key="9">
    <source>
        <dbReference type="ARBA" id="ARBA00033070"/>
    </source>
</evidence>
<evidence type="ECO:0000256" key="8">
    <source>
        <dbReference type="ARBA" id="ARBA00032524"/>
    </source>
</evidence>
<dbReference type="Pfam" id="PF01000">
    <property type="entry name" value="RNA_pol_A_bac"/>
    <property type="match status" value="1"/>
</dbReference>